<dbReference type="Proteomes" id="UP000095283">
    <property type="component" value="Unplaced"/>
</dbReference>
<organism evidence="1 2">
    <name type="scientific">Heterorhabditis bacteriophora</name>
    <name type="common">Entomopathogenic nematode worm</name>
    <dbReference type="NCBI Taxonomy" id="37862"/>
    <lineage>
        <taxon>Eukaryota</taxon>
        <taxon>Metazoa</taxon>
        <taxon>Ecdysozoa</taxon>
        <taxon>Nematoda</taxon>
        <taxon>Chromadorea</taxon>
        <taxon>Rhabditida</taxon>
        <taxon>Rhabditina</taxon>
        <taxon>Rhabditomorpha</taxon>
        <taxon>Strongyloidea</taxon>
        <taxon>Heterorhabditidae</taxon>
        <taxon>Heterorhabditis</taxon>
    </lineage>
</organism>
<accession>A0A1I7WUK1</accession>
<dbReference type="AlphaFoldDB" id="A0A1I7WUK1"/>
<protein>
    <submittedName>
        <fullName evidence="2">Uncharacterized protein</fullName>
    </submittedName>
</protein>
<sequence>MIDNISRSELRLARDPLTRYHAHPLNQHLNTNSLSYNLNISSTLSFTTYIINTMIECLKLEELRFVRDPLTRSLWQYLFPIQFSLGVLGNGLNLWVLASDEVSNVASDLSQHFSLNYQSA</sequence>
<dbReference type="WBParaSite" id="Hba_08810">
    <property type="protein sequence ID" value="Hba_08810"/>
    <property type="gene ID" value="Hba_08810"/>
</dbReference>
<reference evidence="2" key="1">
    <citation type="submission" date="2016-11" db="UniProtKB">
        <authorList>
            <consortium name="WormBaseParasite"/>
        </authorList>
    </citation>
    <scope>IDENTIFICATION</scope>
</reference>
<evidence type="ECO:0000313" key="2">
    <source>
        <dbReference type="WBParaSite" id="Hba_08810"/>
    </source>
</evidence>
<proteinExistence type="predicted"/>
<evidence type="ECO:0000313" key="1">
    <source>
        <dbReference type="Proteomes" id="UP000095283"/>
    </source>
</evidence>
<keyword evidence="1" id="KW-1185">Reference proteome</keyword>
<name>A0A1I7WUK1_HETBA</name>
<dbReference type="PANTHER" id="PTHR46895">
    <property type="entry name" value="PROTEIN CBG20548-RELATED"/>
    <property type="match status" value="1"/>
</dbReference>
<dbReference type="PANTHER" id="PTHR46895:SF6">
    <property type="entry name" value="G-PROTEIN COUPLED RECEPTORS FAMILY 1 PROFILE DOMAIN-CONTAINING PROTEIN"/>
    <property type="match status" value="1"/>
</dbReference>